<sequence length="352" mass="37614">MSSPSTTLAMPQPKPAPPPAAYLAASENGNGHTYSPPDGSPAPPYSTFEPKPEVSSNAAMARSITRTPSPTPSEMDVLNGTTTFNQSRSRREIIQRLAILVVIIVAIVLIEVYHTQIINGLKPVTQWLHGLRGGWVIPIVVLVALSFPPLFGHEVVIMLCGLVWGLGEGFGIAAAGTLIGEICTYFAFAYCCSGRAAKLETTNMRYGLLAHTLREGGLPVAIIARYSSLPGHLTTAVFATCGMPFWVFLVAAVVSLPKQFAIVYVGYALGKDGDSKSNKIQKIVIAITVVVTVVAMLYIRRLMKQARPAVVYQRRKARKARMQEELAATGGHGAANGNLNSAVDVEMQAVAA</sequence>
<comment type="function">
    <text evidence="1">Golgi membrane protein involved in vesicular trafficking and spindle migration.</text>
</comment>
<keyword evidence="9 11" id="KW-0472">Membrane</keyword>
<evidence type="ECO:0000259" key="12">
    <source>
        <dbReference type="Pfam" id="PF09335"/>
    </source>
</evidence>
<feature type="domain" description="VTT" evidence="12">
    <location>
        <begin position="153"/>
        <end position="267"/>
    </location>
</feature>
<dbReference type="Pfam" id="PF09335">
    <property type="entry name" value="VTT_dom"/>
    <property type="match status" value="1"/>
</dbReference>
<evidence type="ECO:0000313" key="14">
    <source>
        <dbReference type="Proteomes" id="UP000613580"/>
    </source>
</evidence>
<dbReference type="InterPro" id="IPR051076">
    <property type="entry name" value="Golgi_membrane_TVP38/TMEM64"/>
</dbReference>
<comment type="caution">
    <text evidence="13">The sequence shown here is derived from an EMBL/GenBank/DDBJ whole genome shotgun (WGS) entry which is preliminary data.</text>
</comment>
<dbReference type="InterPro" id="IPR032816">
    <property type="entry name" value="VTT_dom"/>
</dbReference>
<evidence type="ECO:0000256" key="5">
    <source>
        <dbReference type="ARBA" id="ARBA00020673"/>
    </source>
</evidence>
<evidence type="ECO:0000256" key="2">
    <source>
        <dbReference type="ARBA" id="ARBA00004653"/>
    </source>
</evidence>
<evidence type="ECO:0000256" key="10">
    <source>
        <dbReference type="SAM" id="MobiDB-lite"/>
    </source>
</evidence>
<evidence type="ECO:0000256" key="3">
    <source>
        <dbReference type="ARBA" id="ARBA00008640"/>
    </source>
</evidence>
<proteinExistence type="inferred from homology"/>
<dbReference type="EMBL" id="JACAZE010000010">
    <property type="protein sequence ID" value="KAF7305551.1"/>
    <property type="molecule type" value="Genomic_DNA"/>
</dbReference>
<reference evidence="13" key="1">
    <citation type="submission" date="2020-05" db="EMBL/GenBank/DDBJ databases">
        <title>Mycena genomes resolve the evolution of fungal bioluminescence.</title>
        <authorList>
            <person name="Tsai I.J."/>
        </authorList>
    </citation>
    <scope>NUCLEOTIDE SEQUENCE</scope>
    <source>
        <strain evidence="13">110903Hualien_Pintung</strain>
    </source>
</reference>
<feature type="transmembrane region" description="Helical" evidence="11">
    <location>
        <begin position="170"/>
        <end position="191"/>
    </location>
</feature>
<feature type="transmembrane region" description="Helical" evidence="11">
    <location>
        <begin position="135"/>
        <end position="164"/>
    </location>
</feature>
<keyword evidence="6 11" id="KW-0812">Transmembrane</keyword>
<dbReference type="OrthoDB" id="166803at2759"/>
<dbReference type="PANTHER" id="PTHR47549:SF2">
    <property type="entry name" value="GOLGI APPARATUS MEMBRANE PROTEIN TVP38"/>
    <property type="match status" value="1"/>
</dbReference>
<feature type="transmembrane region" description="Helical" evidence="11">
    <location>
        <begin position="245"/>
        <end position="268"/>
    </location>
</feature>
<evidence type="ECO:0000256" key="4">
    <source>
        <dbReference type="ARBA" id="ARBA00013533"/>
    </source>
</evidence>
<evidence type="ECO:0000256" key="7">
    <source>
        <dbReference type="ARBA" id="ARBA00022989"/>
    </source>
</evidence>
<keyword evidence="8" id="KW-0333">Golgi apparatus</keyword>
<evidence type="ECO:0000256" key="9">
    <source>
        <dbReference type="ARBA" id="ARBA00023136"/>
    </source>
</evidence>
<evidence type="ECO:0000256" key="1">
    <source>
        <dbReference type="ARBA" id="ARBA00002978"/>
    </source>
</evidence>
<dbReference type="GO" id="GO:0000139">
    <property type="term" value="C:Golgi membrane"/>
    <property type="evidence" value="ECO:0007669"/>
    <property type="project" value="UniProtKB-SubCell"/>
</dbReference>
<comment type="subcellular location">
    <subcellularLocation>
        <location evidence="2">Golgi apparatus membrane</location>
        <topology evidence="2">Multi-pass membrane protein</topology>
    </subcellularLocation>
</comment>
<feature type="region of interest" description="Disordered" evidence="10">
    <location>
        <begin position="1"/>
        <end position="52"/>
    </location>
</feature>
<keyword evidence="7 11" id="KW-1133">Transmembrane helix</keyword>
<evidence type="ECO:0000256" key="11">
    <source>
        <dbReference type="SAM" id="Phobius"/>
    </source>
</evidence>
<comment type="similarity">
    <text evidence="3">Belongs to the TVP38/TMEM64 family.</text>
</comment>
<evidence type="ECO:0000256" key="8">
    <source>
        <dbReference type="ARBA" id="ARBA00023034"/>
    </source>
</evidence>
<name>A0A8H6W798_MYCCL</name>
<gene>
    <name evidence="13" type="ORF">HMN09_00808000</name>
</gene>
<keyword evidence="14" id="KW-1185">Reference proteome</keyword>
<dbReference type="AlphaFoldDB" id="A0A8H6W798"/>
<feature type="transmembrane region" description="Helical" evidence="11">
    <location>
        <begin position="93"/>
        <end position="114"/>
    </location>
</feature>
<protein>
    <recommendedName>
        <fullName evidence="4">Golgi apparatus membrane protein TVP38</fullName>
    </recommendedName>
    <alternativeName>
        <fullName evidence="5">Golgi apparatus membrane protein tvp38</fullName>
    </alternativeName>
</protein>
<evidence type="ECO:0000256" key="6">
    <source>
        <dbReference type="ARBA" id="ARBA00022692"/>
    </source>
</evidence>
<accession>A0A8H6W798</accession>
<feature type="transmembrane region" description="Helical" evidence="11">
    <location>
        <begin position="280"/>
        <end position="299"/>
    </location>
</feature>
<organism evidence="13 14">
    <name type="scientific">Mycena chlorophos</name>
    <name type="common">Agaric fungus</name>
    <name type="synonym">Agaricus chlorophos</name>
    <dbReference type="NCBI Taxonomy" id="658473"/>
    <lineage>
        <taxon>Eukaryota</taxon>
        <taxon>Fungi</taxon>
        <taxon>Dikarya</taxon>
        <taxon>Basidiomycota</taxon>
        <taxon>Agaricomycotina</taxon>
        <taxon>Agaricomycetes</taxon>
        <taxon>Agaricomycetidae</taxon>
        <taxon>Agaricales</taxon>
        <taxon>Marasmiineae</taxon>
        <taxon>Mycenaceae</taxon>
        <taxon>Mycena</taxon>
    </lineage>
</organism>
<evidence type="ECO:0000313" key="13">
    <source>
        <dbReference type="EMBL" id="KAF7305551.1"/>
    </source>
</evidence>
<dbReference type="Proteomes" id="UP000613580">
    <property type="component" value="Unassembled WGS sequence"/>
</dbReference>
<dbReference type="PANTHER" id="PTHR47549">
    <property type="entry name" value="GOLGI APPARATUS MEMBRANE PROTEIN TVP38-RELATED"/>
    <property type="match status" value="1"/>
</dbReference>